<evidence type="ECO:0000313" key="8">
    <source>
        <dbReference type="Proteomes" id="UP001500975"/>
    </source>
</evidence>
<keyword evidence="3" id="KW-0347">Helicase</keyword>
<evidence type="ECO:0000256" key="2">
    <source>
        <dbReference type="ARBA" id="ARBA00022801"/>
    </source>
</evidence>
<dbReference type="InterPro" id="IPR011545">
    <property type="entry name" value="DEAD/DEAH_box_helicase_dom"/>
</dbReference>
<organism evidence="7 8">
    <name type="scientific">Variovorax defluvii</name>
    <dbReference type="NCBI Taxonomy" id="913761"/>
    <lineage>
        <taxon>Bacteria</taxon>
        <taxon>Pseudomonadati</taxon>
        <taxon>Pseudomonadota</taxon>
        <taxon>Betaproteobacteria</taxon>
        <taxon>Burkholderiales</taxon>
        <taxon>Comamonadaceae</taxon>
        <taxon>Variovorax</taxon>
    </lineage>
</organism>
<reference evidence="8" key="1">
    <citation type="journal article" date="2019" name="Int. J. Syst. Evol. Microbiol.">
        <title>The Global Catalogue of Microorganisms (GCM) 10K type strain sequencing project: providing services to taxonomists for standard genome sequencing and annotation.</title>
        <authorList>
            <consortium name="The Broad Institute Genomics Platform"/>
            <consortium name="The Broad Institute Genome Sequencing Center for Infectious Disease"/>
            <person name="Wu L."/>
            <person name="Ma J."/>
        </authorList>
    </citation>
    <scope>NUCLEOTIDE SEQUENCE [LARGE SCALE GENOMIC DNA]</scope>
    <source>
        <strain evidence="8">JCM 17804</strain>
    </source>
</reference>
<comment type="caution">
    <text evidence="7">The sequence shown here is derived from an EMBL/GenBank/DDBJ whole genome shotgun (WGS) entry which is preliminary data.</text>
</comment>
<name>A0ABP8HGI5_9BURK</name>
<dbReference type="PANTHER" id="PTHR47961">
    <property type="entry name" value="DNA POLYMERASE THETA, PUTATIVE (AFU_ORTHOLOGUE AFUA_1G05260)-RELATED"/>
    <property type="match status" value="1"/>
</dbReference>
<evidence type="ECO:0000256" key="4">
    <source>
        <dbReference type="ARBA" id="ARBA00022840"/>
    </source>
</evidence>
<dbReference type="SMART" id="SM00487">
    <property type="entry name" value="DEXDc"/>
    <property type="match status" value="1"/>
</dbReference>
<protein>
    <recommendedName>
        <fullName evidence="9">DEAD/DEAH box helicase</fullName>
    </recommendedName>
</protein>
<dbReference type="Gene3D" id="3.40.50.300">
    <property type="entry name" value="P-loop containing nucleotide triphosphate hydrolases"/>
    <property type="match status" value="2"/>
</dbReference>
<sequence>MRPSHEARHAAAITLSKGKMYEYQIPIEEHIELPEGLNLEEQFPLAIGTIGDHAAEKVDGALGADAGTEPTDPNDVQFAAKALHAFIEARMNTSVENVVRLLSSAGHYLAGRPGDSVVVAKGLGDLSHTSDPLAVALQWALGRPWSELVPGIDSHPRAKSLLVALAEHFRDGTNDTLVSDVESMRNWAYSVGTPHELLFSDLLSAVALHRVERSAWSLLPKYSGLDRAQWIPYLQRKTAVQEMWPSQQMLGVAGLYAGRSAVVQMPTSAGKSRATELVIRSTFLAKRAQLAIVVAPFRALCQEIAGSLRDAFVPDGFQVNQLSDALLPDYLDELSPFVQGSLDTNPGVVVLTPEKLLYVLRQNPLLIEEVGLIVYDEGHQFDTGSRGVAYELLLTSIKRLLPKASQSVLISAVIRNAAALASWLLGDPEHVVTNSQLQTDRLIAFASWRSEQGHGQLQFTRRSAEAQDFFVPRVLTSEVLPLRPRETKQRIFPTRKSGSIALYLALRVLPNGAAAIFCGTKRSAAALVREAVEEVFEREAVQTSPAEYSASDEILKMRSLYQENFGGDSYLTKAAALGIFAHHGNTPHGIRLAIEYGMRANLLRLVVCTSTLAQGVNLPIRYLFITSTWQGADEIRARDFHNLMGRAGRAGMHGEGTVVFTGPDLFDKRQRGLGAKKWKEVNHLLEPDNSEPTGSSLLEIFLPLVSDRGERELAIESRFDVVKKLASDADALKATFTTLSDELREGGFSAKSLHAQLERKEDVLAAVESFLMAYRASDDSAAFYATAHALAEDTFAYSLATEEERIALVDLFDLVAKKIEAQVPDVAVQARYGRTLLGLSKARRIDEWLEEKRFELELMESDEDIFELLWPLLVELTREKRLHDTQPPQSIQEVAKGWLAGKPYHELLKFLSKASFPYGEKRRKFTIDMVVDLCEKTLGYEFGLLLAATSTAVQQMNLSENVRTGLAAFLDRLQKRLKYGLPTAAAIALFEIGFSERMLAQALLKCLTESVDFTGQARRQVVREREKVDQVLSAYPAYFSDVYRSILESVEAAQ</sequence>
<dbReference type="SUPFAM" id="SSF52540">
    <property type="entry name" value="P-loop containing nucleoside triphosphate hydrolases"/>
    <property type="match status" value="1"/>
</dbReference>
<feature type="domain" description="Helicase ATP-binding" evidence="5">
    <location>
        <begin position="252"/>
        <end position="432"/>
    </location>
</feature>
<dbReference type="InterPro" id="IPR001650">
    <property type="entry name" value="Helicase_C-like"/>
</dbReference>
<evidence type="ECO:0000259" key="5">
    <source>
        <dbReference type="PROSITE" id="PS51192"/>
    </source>
</evidence>
<dbReference type="Pfam" id="PF00270">
    <property type="entry name" value="DEAD"/>
    <property type="match status" value="1"/>
</dbReference>
<evidence type="ECO:0000313" key="7">
    <source>
        <dbReference type="EMBL" id="GAA4338634.1"/>
    </source>
</evidence>
<dbReference type="Pfam" id="PF00271">
    <property type="entry name" value="Helicase_C"/>
    <property type="match status" value="1"/>
</dbReference>
<dbReference type="PANTHER" id="PTHR47961:SF6">
    <property type="entry name" value="DNA-DIRECTED DNA POLYMERASE"/>
    <property type="match status" value="1"/>
</dbReference>
<dbReference type="PROSITE" id="PS51194">
    <property type="entry name" value="HELICASE_CTER"/>
    <property type="match status" value="1"/>
</dbReference>
<dbReference type="PROSITE" id="PS51192">
    <property type="entry name" value="HELICASE_ATP_BIND_1"/>
    <property type="match status" value="1"/>
</dbReference>
<keyword evidence="4" id="KW-0067">ATP-binding</keyword>
<keyword evidence="2" id="KW-0378">Hydrolase</keyword>
<keyword evidence="8" id="KW-1185">Reference proteome</keyword>
<evidence type="ECO:0000259" key="6">
    <source>
        <dbReference type="PROSITE" id="PS51194"/>
    </source>
</evidence>
<keyword evidence="1" id="KW-0547">Nucleotide-binding</keyword>
<dbReference type="InterPro" id="IPR027417">
    <property type="entry name" value="P-loop_NTPase"/>
</dbReference>
<evidence type="ECO:0000256" key="1">
    <source>
        <dbReference type="ARBA" id="ARBA00022741"/>
    </source>
</evidence>
<dbReference type="EMBL" id="BAABGJ010000013">
    <property type="protein sequence ID" value="GAA4338634.1"/>
    <property type="molecule type" value="Genomic_DNA"/>
</dbReference>
<evidence type="ECO:0008006" key="9">
    <source>
        <dbReference type="Google" id="ProtNLM"/>
    </source>
</evidence>
<dbReference type="InterPro" id="IPR050474">
    <property type="entry name" value="Hel308_SKI2-like"/>
</dbReference>
<evidence type="ECO:0000256" key="3">
    <source>
        <dbReference type="ARBA" id="ARBA00022806"/>
    </source>
</evidence>
<dbReference type="Proteomes" id="UP001500975">
    <property type="component" value="Unassembled WGS sequence"/>
</dbReference>
<dbReference type="InterPro" id="IPR014001">
    <property type="entry name" value="Helicase_ATP-bd"/>
</dbReference>
<gene>
    <name evidence="7" type="ORF">GCM10023165_17450</name>
</gene>
<accession>A0ABP8HGI5</accession>
<feature type="domain" description="Helicase C-terminal" evidence="6">
    <location>
        <begin position="501"/>
        <end position="698"/>
    </location>
</feature>
<dbReference type="SMART" id="SM00490">
    <property type="entry name" value="HELICc"/>
    <property type="match status" value="1"/>
</dbReference>
<proteinExistence type="predicted"/>